<dbReference type="RefSeq" id="WP_039632352.1">
    <property type="nucleotide sequence ID" value="NZ_AYSO01000015.1"/>
</dbReference>
<dbReference type="STRING" id="29341.RSJ17_13270"/>
<dbReference type="Gene3D" id="3.40.190.10">
    <property type="entry name" value="Periplasmic binding protein-like II"/>
    <property type="match status" value="2"/>
</dbReference>
<evidence type="ECO:0000313" key="4">
    <source>
        <dbReference type="Proteomes" id="UP000031366"/>
    </source>
</evidence>
<keyword evidence="1" id="KW-0732">Signal</keyword>
<feature type="domain" description="Solute-binding protein family 3/N-terminal" evidence="2">
    <location>
        <begin position="46"/>
        <end position="269"/>
    </location>
</feature>
<dbReference type="AlphaFoldDB" id="A0A0C1UJ76"/>
<dbReference type="InterPro" id="IPR001638">
    <property type="entry name" value="Solute-binding_3/MltF_N"/>
</dbReference>
<dbReference type="SUPFAM" id="SSF53850">
    <property type="entry name" value="Periplasmic binding protein-like II"/>
    <property type="match status" value="1"/>
</dbReference>
<organism evidence="3 4">
    <name type="scientific">Clostridium argentinense CDC 2741</name>
    <dbReference type="NCBI Taxonomy" id="1418104"/>
    <lineage>
        <taxon>Bacteria</taxon>
        <taxon>Bacillati</taxon>
        <taxon>Bacillota</taxon>
        <taxon>Clostridia</taxon>
        <taxon>Eubacteriales</taxon>
        <taxon>Clostridiaceae</taxon>
        <taxon>Clostridium</taxon>
    </lineage>
</organism>
<reference evidence="3 4" key="1">
    <citation type="journal article" date="2015" name="Infect. Genet. Evol.">
        <title>Genomic sequences of six botulinum neurotoxin-producing strains representing three clostridial species illustrate the mobility and diversity of botulinum neurotoxin genes.</title>
        <authorList>
            <person name="Smith T.J."/>
            <person name="Hill K.K."/>
            <person name="Xie G."/>
            <person name="Foley B.T."/>
            <person name="Williamson C.H."/>
            <person name="Foster J.T."/>
            <person name="Johnson S.L."/>
            <person name="Chertkov O."/>
            <person name="Teshima H."/>
            <person name="Gibbons H.S."/>
            <person name="Johnsky L.A."/>
            <person name="Karavis M.A."/>
            <person name="Smith L.A."/>
        </authorList>
    </citation>
    <scope>NUCLEOTIDE SEQUENCE [LARGE SCALE GENOMIC DNA]</scope>
    <source>
        <strain evidence="3 4">CDC 2741</strain>
    </source>
</reference>
<accession>A0A0C1UJ76</accession>
<evidence type="ECO:0000259" key="2">
    <source>
        <dbReference type="SMART" id="SM00062"/>
    </source>
</evidence>
<dbReference type="PROSITE" id="PS51257">
    <property type="entry name" value="PROKAR_LIPOPROTEIN"/>
    <property type="match status" value="1"/>
</dbReference>
<name>A0A0C1UJ76_9CLOT</name>
<protein>
    <submittedName>
        <fullName evidence="3">Bacterial extracellular solute-binding s, 3 family protein</fullName>
    </submittedName>
</protein>
<evidence type="ECO:0000313" key="3">
    <source>
        <dbReference type="EMBL" id="KIE47330.1"/>
    </source>
</evidence>
<dbReference type="EMBL" id="AYSO01000015">
    <property type="protein sequence ID" value="KIE47330.1"/>
    <property type="molecule type" value="Genomic_DNA"/>
</dbReference>
<dbReference type="Pfam" id="PF00497">
    <property type="entry name" value="SBP_bac_3"/>
    <property type="match status" value="1"/>
</dbReference>
<keyword evidence="4" id="KW-1185">Reference proteome</keyword>
<dbReference type="SMART" id="SM00062">
    <property type="entry name" value="PBPb"/>
    <property type="match status" value="1"/>
</dbReference>
<gene>
    <name evidence="3" type="ORF">U732_1390</name>
</gene>
<evidence type="ECO:0000256" key="1">
    <source>
        <dbReference type="ARBA" id="ARBA00022729"/>
    </source>
</evidence>
<dbReference type="PANTHER" id="PTHR35936">
    <property type="entry name" value="MEMBRANE-BOUND LYTIC MUREIN TRANSGLYCOSYLASE F"/>
    <property type="match status" value="1"/>
</dbReference>
<dbReference type="CDD" id="cd13620">
    <property type="entry name" value="PBP2_GltS"/>
    <property type="match status" value="1"/>
</dbReference>
<comment type="caution">
    <text evidence="3">The sequence shown here is derived from an EMBL/GenBank/DDBJ whole genome shotgun (WGS) entry which is preliminary data.</text>
</comment>
<dbReference type="OrthoDB" id="9774451at2"/>
<sequence>MKKNLFKKFIVATMVGTMAFGLIGCNKKESDTGAVSILEKVKESKKLVIGTSADYPPYEFHKEINGKDEIVGFDITIAKELAKDLGVEIEISDMSFDGLLAALKTDKVDMVLSGMNPSEERKKSVDFSDIYYKAQHGIIVRTEDKDKYPDLDSLAGKKVGVQKGSIQQQFATSQIKDADLKGLSKVTDLIMELKNNKVDAVVVELPVGEFYAERNPDLAMTTCEFKTEEDLGTAIAVKKGETDLIEEINKTLNRLIKEGKISEFIIEANKMVE</sequence>
<dbReference type="Proteomes" id="UP000031366">
    <property type="component" value="Unassembled WGS sequence"/>
</dbReference>
<dbReference type="PANTHER" id="PTHR35936:SF17">
    <property type="entry name" value="ARGININE-BINDING EXTRACELLULAR PROTEIN ARTP"/>
    <property type="match status" value="1"/>
</dbReference>
<proteinExistence type="predicted"/>